<dbReference type="Proteomes" id="UP000576209">
    <property type="component" value="Unassembled WGS sequence"/>
</dbReference>
<organism evidence="1 2">
    <name type="scientific">Neolewinella aquimaris</name>
    <dbReference type="NCBI Taxonomy" id="1835722"/>
    <lineage>
        <taxon>Bacteria</taxon>
        <taxon>Pseudomonadati</taxon>
        <taxon>Bacteroidota</taxon>
        <taxon>Saprospiria</taxon>
        <taxon>Saprospirales</taxon>
        <taxon>Lewinellaceae</taxon>
        <taxon>Neolewinella</taxon>
    </lineage>
</organism>
<comment type="caution">
    <text evidence="1">The sequence shown here is derived from an EMBL/GenBank/DDBJ whole genome shotgun (WGS) entry which is preliminary data.</text>
</comment>
<keyword evidence="2" id="KW-1185">Reference proteome</keyword>
<name>A0A840EG65_9BACT</name>
<accession>A0A840EG65</accession>
<evidence type="ECO:0000313" key="2">
    <source>
        <dbReference type="Proteomes" id="UP000576209"/>
    </source>
</evidence>
<reference evidence="1 2" key="1">
    <citation type="submission" date="2020-08" db="EMBL/GenBank/DDBJ databases">
        <title>Genomic Encyclopedia of Type Strains, Phase IV (KMG-IV): sequencing the most valuable type-strain genomes for metagenomic binning, comparative biology and taxonomic classification.</title>
        <authorList>
            <person name="Goeker M."/>
        </authorList>
    </citation>
    <scope>NUCLEOTIDE SEQUENCE [LARGE SCALE GENOMIC DNA]</scope>
    <source>
        <strain evidence="1 2">DSM 105137</strain>
    </source>
</reference>
<dbReference type="EMBL" id="JACIFF010000009">
    <property type="protein sequence ID" value="MBB4080799.1"/>
    <property type="molecule type" value="Genomic_DNA"/>
</dbReference>
<evidence type="ECO:0000313" key="1">
    <source>
        <dbReference type="EMBL" id="MBB4080799.1"/>
    </source>
</evidence>
<dbReference type="AlphaFoldDB" id="A0A840EG65"/>
<proteinExistence type="predicted"/>
<protein>
    <submittedName>
        <fullName evidence="1">Uncharacterized protein</fullName>
    </submittedName>
</protein>
<gene>
    <name evidence="1" type="ORF">GGR28_003434</name>
</gene>
<dbReference type="RefSeq" id="WP_183497018.1">
    <property type="nucleotide sequence ID" value="NZ_JACIFF010000009.1"/>
</dbReference>
<sequence>MLYLKLTCFDKLGQPAEYMLFNNWIKSKKAKEERAIILSELNGLSVENSAEALYNYYLKIYGVKNSFYRFITEVLPHGAKRQLLDAINIKVHSRVKSISECSYNIREINDTGKNSLSISDYK</sequence>